<keyword evidence="2" id="KW-1185">Reference proteome</keyword>
<proteinExistence type="predicted"/>
<evidence type="ECO:0000313" key="2">
    <source>
        <dbReference type="Proteomes" id="UP000800235"/>
    </source>
</evidence>
<comment type="caution">
    <text evidence="1">The sequence shown here is derived from an EMBL/GenBank/DDBJ whole genome shotgun (WGS) entry which is preliminary data.</text>
</comment>
<dbReference type="AlphaFoldDB" id="A0A9P4TSJ0"/>
<reference evidence="1" key="1">
    <citation type="journal article" date="2020" name="Stud. Mycol.">
        <title>101 Dothideomycetes genomes: a test case for predicting lifestyles and emergence of pathogens.</title>
        <authorList>
            <person name="Haridas S."/>
            <person name="Albert R."/>
            <person name="Binder M."/>
            <person name="Bloem J."/>
            <person name="Labutti K."/>
            <person name="Salamov A."/>
            <person name="Andreopoulos B."/>
            <person name="Baker S."/>
            <person name="Barry K."/>
            <person name="Bills G."/>
            <person name="Bluhm B."/>
            <person name="Cannon C."/>
            <person name="Castanera R."/>
            <person name="Culley D."/>
            <person name="Daum C."/>
            <person name="Ezra D."/>
            <person name="Gonzalez J."/>
            <person name="Henrissat B."/>
            <person name="Kuo A."/>
            <person name="Liang C."/>
            <person name="Lipzen A."/>
            <person name="Lutzoni F."/>
            <person name="Magnuson J."/>
            <person name="Mondo S."/>
            <person name="Nolan M."/>
            <person name="Ohm R."/>
            <person name="Pangilinan J."/>
            <person name="Park H.-J."/>
            <person name="Ramirez L."/>
            <person name="Alfaro M."/>
            <person name="Sun H."/>
            <person name="Tritt A."/>
            <person name="Yoshinaga Y."/>
            <person name="Zwiers L.-H."/>
            <person name="Turgeon B."/>
            <person name="Goodwin S."/>
            <person name="Spatafora J."/>
            <person name="Crous P."/>
            <person name="Grigoriev I."/>
        </authorList>
    </citation>
    <scope>NUCLEOTIDE SEQUENCE</scope>
    <source>
        <strain evidence="1">CBS 130266</strain>
    </source>
</reference>
<gene>
    <name evidence="1" type="ORF">EJ08DRAFT_99335</name>
</gene>
<name>A0A9P4TSJ0_9PEZI</name>
<sequence>MRSIQMSHSNSFPSSHSQSCLFPNNAYRTPILLPLNLRIRISKKTLRPRWESIFRQVHVEGFGESFKVRFTAVICTTSPKCFREKWKAVLTPTGAMFGNFRRVSDKDGLNEFGWRGWLEKCLAELKACLSALFSFNLDIWVRMNGSMIPKCD</sequence>
<accession>A0A9P4TSJ0</accession>
<evidence type="ECO:0000313" key="1">
    <source>
        <dbReference type="EMBL" id="KAF2416532.1"/>
    </source>
</evidence>
<dbReference type="Proteomes" id="UP000800235">
    <property type="component" value="Unassembled WGS sequence"/>
</dbReference>
<organism evidence="1 2">
    <name type="scientific">Tothia fuscella</name>
    <dbReference type="NCBI Taxonomy" id="1048955"/>
    <lineage>
        <taxon>Eukaryota</taxon>
        <taxon>Fungi</taxon>
        <taxon>Dikarya</taxon>
        <taxon>Ascomycota</taxon>
        <taxon>Pezizomycotina</taxon>
        <taxon>Dothideomycetes</taxon>
        <taxon>Pleosporomycetidae</taxon>
        <taxon>Venturiales</taxon>
        <taxon>Cylindrosympodiaceae</taxon>
        <taxon>Tothia</taxon>
    </lineage>
</organism>
<protein>
    <submittedName>
        <fullName evidence="1">Uncharacterized protein</fullName>
    </submittedName>
</protein>
<dbReference type="EMBL" id="MU007156">
    <property type="protein sequence ID" value="KAF2416532.1"/>
    <property type="molecule type" value="Genomic_DNA"/>
</dbReference>